<evidence type="ECO:0000256" key="1">
    <source>
        <dbReference type="ARBA" id="ARBA00004651"/>
    </source>
</evidence>
<dbReference type="PANTHER" id="PTHR43528:SF1">
    <property type="entry name" value="ALPHA-KETOGLUTARATE PERMEASE"/>
    <property type="match status" value="1"/>
</dbReference>
<comment type="subcellular location">
    <subcellularLocation>
        <location evidence="1">Cell membrane</location>
        <topology evidence="1">Multi-pass membrane protein</topology>
    </subcellularLocation>
</comment>
<dbReference type="GO" id="GO:0015293">
    <property type="term" value="F:symporter activity"/>
    <property type="evidence" value="ECO:0007669"/>
    <property type="project" value="UniProtKB-KW"/>
</dbReference>
<feature type="transmembrane region" description="Helical" evidence="9">
    <location>
        <begin position="200"/>
        <end position="219"/>
    </location>
</feature>
<dbReference type="PANTHER" id="PTHR43528">
    <property type="entry name" value="ALPHA-KETOGLUTARATE PERMEASE"/>
    <property type="match status" value="1"/>
</dbReference>
<keyword evidence="6" id="KW-0769">Symport</keyword>
<dbReference type="GO" id="GO:0005886">
    <property type="term" value="C:plasma membrane"/>
    <property type="evidence" value="ECO:0007669"/>
    <property type="project" value="UniProtKB-SubCell"/>
</dbReference>
<evidence type="ECO:0000256" key="5">
    <source>
        <dbReference type="ARBA" id="ARBA00022692"/>
    </source>
</evidence>
<gene>
    <name evidence="11" type="ORF">A7A08_02479</name>
</gene>
<dbReference type="RefSeq" id="WP_083226713.1">
    <property type="nucleotide sequence ID" value="NZ_MASI01000006.1"/>
</dbReference>
<evidence type="ECO:0000256" key="7">
    <source>
        <dbReference type="ARBA" id="ARBA00022989"/>
    </source>
</evidence>
<feature type="domain" description="Major facilitator superfamily (MFS) profile" evidence="10">
    <location>
        <begin position="28"/>
        <end position="436"/>
    </location>
</feature>
<name>A0A1E2RWX1_9HYPH</name>
<feature type="transmembrane region" description="Helical" evidence="9">
    <location>
        <begin position="99"/>
        <end position="118"/>
    </location>
</feature>
<dbReference type="STRING" id="1177755.A7A08_02479"/>
<evidence type="ECO:0000259" key="10">
    <source>
        <dbReference type="PROSITE" id="PS50850"/>
    </source>
</evidence>
<accession>A0A1E2RWX1</accession>
<dbReference type="OrthoDB" id="9783227at2"/>
<keyword evidence="12" id="KW-1185">Reference proteome</keyword>
<reference evidence="11 12" key="1">
    <citation type="submission" date="2016-07" db="EMBL/GenBank/DDBJ databases">
        <title>Draft genome sequence of Methyloligella halotolerans C2T (VKM B-2706T=CCUG 61687T=DSM 25045T), a halotolerant polyhydroxybutyrate accumulating methylotroph.</title>
        <authorList>
            <person name="Vasilenko O.V."/>
            <person name="Doronina N.V."/>
            <person name="Poroshina M.N."/>
            <person name="Tarlachkov S.V."/>
            <person name="Trotsenko Y.A."/>
        </authorList>
    </citation>
    <scope>NUCLEOTIDE SEQUENCE [LARGE SCALE GENOMIC DNA]</scope>
    <source>
        <strain evidence="11 12">VKM B-2706</strain>
    </source>
</reference>
<dbReference type="SUPFAM" id="SSF103473">
    <property type="entry name" value="MFS general substrate transporter"/>
    <property type="match status" value="1"/>
</dbReference>
<keyword evidence="8 9" id="KW-0472">Membrane</keyword>
<evidence type="ECO:0000256" key="6">
    <source>
        <dbReference type="ARBA" id="ARBA00022847"/>
    </source>
</evidence>
<feature type="transmembrane region" description="Helical" evidence="9">
    <location>
        <begin position="64"/>
        <end position="87"/>
    </location>
</feature>
<dbReference type="InterPro" id="IPR020846">
    <property type="entry name" value="MFS_dom"/>
</dbReference>
<evidence type="ECO:0000256" key="3">
    <source>
        <dbReference type="ARBA" id="ARBA00022448"/>
    </source>
</evidence>
<dbReference type="EMBL" id="MASI01000006">
    <property type="protein sequence ID" value="ODA66711.1"/>
    <property type="molecule type" value="Genomic_DNA"/>
</dbReference>
<dbReference type="Pfam" id="PF07690">
    <property type="entry name" value="MFS_1"/>
    <property type="match status" value="1"/>
</dbReference>
<proteinExistence type="inferred from homology"/>
<feature type="transmembrane region" description="Helical" evidence="9">
    <location>
        <begin position="412"/>
        <end position="431"/>
    </location>
</feature>
<evidence type="ECO:0000313" key="11">
    <source>
        <dbReference type="EMBL" id="ODA66711.1"/>
    </source>
</evidence>
<dbReference type="PATRIC" id="fig|1177755.3.peg.2500"/>
<feature type="transmembrane region" description="Helical" evidence="9">
    <location>
        <begin position="165"/>
        <end position="188"/>
    </location>
</feature>
<keyword evidence="3" id="KW-0813">Transport</keyword>
<comment type="caution">
    <text evidence="11">The sequence shown here is derived from an EMBL/GenBank/DDBJ whole genome shotgun (WGS) entry which is preliminary data.</text>
</comment>
<dbReference type="InterPro" id="IPR011701">
    <property type="entry name" value="MFS"/>
</dbReference>
<feature type="transmembrane region" description="Helical" evidence="9">
    <location>
        <begin position="384"/>
        <end position="406"/>
    </location>
</feature>
<dbReference type="FunFam" id="1.20.1250.20:FF:000001">
    <property type="entry name" value="Dicarboxylate MFS transporter"/>
    <property type="match status" value="1"/>
</dbReference>
<dbReference type="PROSITE" id="PS50850">
    <property type="entry name" value="MFS"/>
    <property type="match status" value="1"/>
</dbReference>
<evidence type="ECO:0000313" key="12">
    <source>
        <dbReference type="Proteomes" id="UP000095087"/>
    </source>
</evidence>
<organism evidence="11 12">
    <name type="scientific">Methyloligella halotolerans</name>
    <dbReference type="NCBI Taxonomy" id="1177755"/>
    <lineage>
        <taxon>Bacteria</taxon>
        <taxon>Pseudomonadati</taxon>
        <taxon>Pseudomonadota</taxon>
        <taxon>Alphaproteobacteria</taxon>
        <taxon>Hyphomicrobiales</taxon>
        <taxon>Hyphomicrobiaceae</taxon>
        <taxon>Methyloligella</taxon>
    </lineage>
</organism>
<keyword evidence="5 9" id="KW-0812">Transmembrane</keyword>
<dbReference type="Gene3D" id="1.20.1250.20">
    <property type="entry name" value="MFS general substrate transporter like domains"/>
    <property type="match status" value="2"/>
</dbReference>
<feature type="transmembrane region" description="Helical" evidence="9">
    <location>
        <begin position="351"/>
        <end position="372"/>
    </location>
</feature>
<keyword evidence="7 9" id="KW-1133">Transmembrane helix</keyword>
<evidence type="ECO:0000256" key="8">
    <source>
        <dbReference type="ARBA" id="ARBA00023136"/>
    </source>
</evidence>
<evidence type="ECO:0000256" key="4">
    <source>
        <dbReference type="ARBA" id="ARBA00022475"/>
    </source>
</evidence>
<feature type="transmembrane region" description="Helical" evidence="9">
    <location>
        <begin position="251"/>
        <end position="277"/>
    </location>
</feature>
<comment type="similarity">
    <text evidence="2">Belongs to the major facilitator superfamily. Metabolite:H+ Symporter (MHS) family (TC 2.A.1.6) family.</text>
</comment>
<dbReference type="InterPro" id="IPR036259">
    <property type="entry name" value="MFS_trans_sf"/>
</dbReference>
<dbReference type="PROSITE" id="PS00217">
    <property type="entry name" value="SUGAR_TRANSPORT_2"/>
    <property type="match status" value="1"/>
</dbReference>
<keyword evidence="4" id="KW-1003">Cell membrane</keyword>
<feature type="transmembrane region" description="Helical" evidence="9">
    <location>
        <begin position="320"/>
        <end position="345"/>
    </location>
</feature>
<protein>
    <submittedName>
        <fullName evidence="11">Proline/betaine transporter</fullName>
    </submittedName>
</protein>
<dbReference type="Proteomes" id="UP000095087">
    <property type="component" value="Unassembled WGS sequence"/>
</dbReference>
<feature type="transmembrane region" description="Helical" evidence="9">
    <location>
        <begin position="289"/>
        <end position="308"/>
    </location>
</feature>
<feature type="transmembrane region" description="Helical" evidence="9">
    <location>
        <begin position="40"/>
        <end position="58"/>
    </location>
</feature>
<dbReference type="AlphaFoldDB" id="A0A1E2RWX1"/>
<evidence type="ECO:0000256" key="9">
    <source>
        <dbReference type="SAM" id="Phobius"/>
    </source>
</evidence>
<evidence type="ECO:0000256" key="2">
    <source>
        <dbReference type="ARBA" id="ARBA00008240"/>
    </source>
</evidence>
<sequence>MTHGHHQASANGRDVPLAREDKRLSLAALGAGAGGNLLEWYDFGIYGLLAPVLATIFFPAEDRIAGLIGAYGLFAVGFAMRPIGGLVLGHLGDRLGRRFVLIFSVVLMGLATTCIALLPGYETIGVAAPILLLLLRLVQGFSVGGEFTGSVSYLVETAPQHRRGFAGSFANFGSTLGMLLAAGVSALIVTFATPEQLSSWAWRVAFLLGGGIALGGYFLRRHMEDDGHRPPKPSLDDPLPLMQAITKAPGAMIAAIVFTSGYGIVNYLTMVFFPVYASEFGSIREATALQFNTLAQATALLVVPLAGLATDHLIRRRSLLIAVFGAEAIAALACFSLAATGGIWGFAAAQIAFGIMLALVMGTAPAMLVELFPSAYRMSGYSVSFNIGIGIAGGTAPMVATGLVGATANLMAPAWFLMIGAALAVVGAYAMTDRSREPLR</sequence>
<dbReference type="InterPro" id="IPR051084">
    <property type="entry name" value="H+-coupled_symporters"/>
</dbReference>
<dbReference type="InterPro" id="IPR005829">
    <property type="entry name" value="Sugar_transporter_CS"/>
</dbReference>